<reference evidence="1" key="1">
    <citation type="journal article" date="2022" name="bioRxiv">
        <title>Sequencing and chromosome-scale assembly of the giantPleurodeles waltlgenome.</title>
        <authorList>
            <person name="Brown T."/>
            <person name="Elewa A."/>
            <person name="Iarovenko S."/>
            <person name="Subramanian E."/>
            <person name="Araus A.J."/>
            <person name="Petzold A."/>
            <person name="Susuki M."/>
            <person name="Suzuki K.-i.T."/>
            <person name="Hayashi T."/>
            <person name="Toyoda A."/>
            <person name="Oliveira C."/>
            <person name="Osipova E."/>
            <person name="Leigh N.D."/>
            <person name="Simon A."/>
            <person name="Yun M.H."/>
        </authorList>
    </citation>
    <scope>NUCLEOTIDE SEQUENCE</scope>
    <source>
        <strain evidence="1">20211129_DDA</strain>
        <tissue evidence="1">Liver</tissue>
    </source>
</reference>
<dbReference type="Proteomes" id="UP001066276">
    <property type="component" value="Chromosome 7"/>
</dbReference>
<evidence type="ECO:0000313" key="1">
    <source>
        <dbReference type="EMBL" id="KAJ1126917.1"/>
    </source>
</evidence>
<dbReference type="AlphaFoldDB" id="A0AAV7PI81"/>
<sequence>MADQAAEALVATWSLAHAGADRDRLPLSGSCGALPAPPAGSWPAVLILAARPTGMREGWGFGAPETAGGWMEVGAHPERRHTAPVQQRIAALGPCGVWRGTCKVLTQWLDLRLEAVGLSGDTTVDPLGHKSEH</sequence>
<protein>
    <submittedName>
        <fullName evidence="1">Uncharacterized protein</fullName>
    </submittedName>
</protein>
<keyword evidence="2" id="KW-1185">Reference proteome</keyword>
<name>A0AAV7PI81_PLEWA</name>
<comment type="caution">
    <text evidence="1">The sequence shown here is derived from an EMBL/GenBank/DDBJ whole genome shotgun (WGS) entry which is preliminary data.</text>
</comment>
<dbReference type="EMBL" id="JANPWB010000011">
    <property type="protein sequence ID" value="KAJ1126917.1"/>
    <property type="molecule type" value="Genomic_DNA"/>
</dbReference>
<gene>
    <name evidence="1" type="ORF">NDU88_005323</name>
</gene>
<accession>A0AAV7PI81</accession>
<evidence type="ECO:0000313" key="2">
    <source>
        <dbReference type="Proteomes" id="UP001066276"/>
    </source>
</evidence>
<organism evidence="1 2">
    <name type="scientific">Pleurodeles waltl</name>
    <name type="common">Iberian ribbed newt</name>
    <dbReference type="NCBI Taxonomy" id="8319"/>
    <lineage>
        <taxon>Eukaryota</taxon>
        <taxon>Metazoa</taxon>
        <taxon>Chordata</taxon>
        <taxon>Craniata</taxon>
        <taxon>Vertebrata</taxon>
        <taxon>Euteleostomi</taxon>
        <taxon>Amphibia</taxon>
        <taxon>Batrachia</taxon>
        <taxon>Caudata</taxon>
        <taxon>Salamandroidea</taxon>
        <taxon>Salamandridae</taxon>
        <taxon>Pleurodelinae</taxon>
        <taxon>Pleurodeles</taxon>
    </lineage>
</organism>
<proteinExistence type="predicted"/>